<dbReference type="Gene3D" id="2.60.40.1230">
    <property type="match status" value="1"/>
</dbReference>
<proteinExistence type="predicted"/>
<evidence type="ECO:0000256" key="1">
    <source>
        <dbReference type="ARBA" id="ARBA00004481"/>
    </source>
</evidence>
<dbReference type="GO" id="GO:0010008">
    <property type="term" value="C:endosome membrane"/>
    <property type="evidence" value="ECO:0007669"/>
    <property type="project" value="UniProtKB-SubCell"/>
</dbReference>
<keyword evidence="5" id="KW-0333">Golgi apparatus</keyword>
<evidence type="ECO:0000256" key="5">
    <source>
        <dbReference type="ARBA" id="ARBA00023034"/>
    </source>
</evidence>
<dbReference type="InterPro" id="IPR008152">
    <property type="entry name" value="Clathrin_a/b/g-adaptin_app_Ig"/>
</dbReference>
<sequence length="313" mass="32506">MNMLSKMLPEGSQSQSSTDIHSTPILLSMRTITGSAAASSSLDLDFLIGKTMKTGSSGTTSGPGGGGDGGRNRSCASSDVLNGSLVNGSGTDDSMVDLSEDVIEVCREESTTSGPGSSTEQNYRLAEAFVSASARQGSEEDAAKMQVSEPSSHSAAANSGCTSAVQSPARRVEVKPLTDISVALESIRPGSVPPLTVLDQKNGITVILNFGKDGPRPDVSVIVVTTISKNSSPISNYLFQAVVPKTCKLRLQPPSGSDLPAHNPFLPPAAITQVMLIANPNKDPVSLKFMVSFTMDDETVTEMGEAENLPLSA</sequence>
<evidence type="ECO:0000256" key="6">
    <source>
        <dbReference type="SAM" id="MobiDB-lite"/>
    </source>
</evidence>
<evidence type="ECO:0000313" key="8">
    <source>
        <dbReference type="EMBL" id="PNF24162.1"/>
    </source>
</evidence>
<evidence type="ECO:0000256" key="4">
    <source>
        <dbReference type="ARBA" id="ARBA00022927"/>
    </source>
</evidence>
<reference evidence="8 9" key="1">
    <citation type="submission" date="2017-12" db="EMBL/GenBank/DDBJ databases">
        <title>Hemimetabolous genomes reveal molecular basis of termite eusociality.</title>
        <authorList>
            <person name="Harrison M.C."/>
            <person name="Jongepier E."/>
            <person name="Robertson H.M."/>
            <person name="Arning N."/>
            <person name="Bitard-Feildel T."/>
            <person name="Chao H."/>
            <person name="Childers C.P."/>
            <person name="Dinh H."/>
            <person name="Doddapaneni H."/>
            <person name="Dugan S."/>
            <person name="Gowin J."/>
            <person name="Greiner C."/>
            <person name="Han Y."/>
            <person name="Hu H."/>
            <person name="Hughes D.S.T."/>
            <person name="Huylmans A.-K."/>
            <person name="Kemena C."/>
            <person name="Kremer L.P.M."/>
            <person name="Lee S.L."/>
            <person name="Lopez-Ezquerra A."/>
            <person name="Mallet L."/>
            <person name="Monroy-Kuhn J.M."/>
            <person name="Moser A."/>
            <person name="Murali S.C."/>
            <person name="Muzny D.M."/>
            <person name="Otani S."/>
            <person name="Piulachs M.-D."/>
            <person name="Poelchau M."/>
            <person name="Qu J."/>
            <person name="Schaub F."/>
            <person name="Wada-Katsumata A."/>
            <person name="Worley K.C."/>
            <person name="Xie Q."/>
            <person name="Ylla G."/>
            <person name="Poulsen M."/>
            <person name="Gibbs R.A."/>
            <person name="Schal C."/>
            <person name="Richards S."/>
            <person name="Belles X."/>
            <person name="Korb J."/>
            <person name="Bornberg-Bauer E."/>
        </authorList>
    </citation>
    <scope>NUCLEOTIDE SEQUENCE [LARGE SCALE GENOMIC DNA]</scope>
    <source>
        <tissue evidence="8">Whole body</tissue>
    </source>
</reference>
<dbReference type="AlphaFoldDB" id="A0A2J7Q6G0"/>
<dbReference type="PANTHER" id="PTHR45905:SF1">
    <property type="entry name" value="GOLGI-LOCALIZED, GAMMA-ADAPTIN EAR CONTAINING, ARF BINDING PROTEIN"/>
    <property type="match status" value="1"/>
</dbReference>
<dbReference type="InParanoid" id="A0A2J7Q6G0"/>
<dbReference type="Proteomes" id="UP000235965">
    <property type="component" value="Unassembled WGS sequence"/>
</dbReference>
<comment type="caution">
    <text evidence="8">The sequence shown here is derived from an EMBL/GenBank/DDBJ whole genome shotgun (WGS) entry which is preliminary data.</text>
</comment>
<evidence type="ECO:0000313" key="9">
    <source>
        <dbReference type="Proteomes" id="UP000235965"/>
    </source>
</evidence>
<keyword evidence="3" id="KW-0813">Transport</keyword>
<feature type="compositionally biased region" description="Polar residues" evidence="6">
    <location>
        <begin position="148"/>
        <end position="166"/>
    </location>
</feature>
<feature type="region of interest" description="Disordered" evidence="6">
    <location>
        <begin position="52"/>
        <end position="94"/>
    </location>
</feature>
<organism evidence="8 9">
    <name type="scientific">Cryptotermes secundus</name>
    <dbReference type="NCBI Taxonomy" id="105785"/>
    <lineage>
        <taxon>Eukaryota</taxon>
        <taxon>Metazoa</taxon>
        <taxon>Ecdysozoa</taxon>
        <taxon>Arthropoda</taxon>
        <taxon>Hexapoda</taxon>
        <taxon>Insecta</taxon>
        <taxon>Pterygota</taxon>
        <taxon>Neoptera</taxon>
        <taxon>Polyneoptera</taxon>
        <taxon>Dictyoptera</taxon>
        <taxon>Blattodea</taxon>
        <taxon>Blattoidea</taxon>
        <taxon>Termitoidae</taxon>
        <taxon>Kalotermitidae</taxon>
        <taxon>Cryptotermitinae</taxon>
        <taxon>Cryptotermes</taxon>
    </lineage>
</organism>
<evidence type="ECO:0000256" key="3">
    <source>
        <dbReference type="ARBA" id="ARBA00022448"/>
    </source>
</evidence>
<dbReference type="GO" id="GO:0006886">
    <property type="term" value="P:intracellular protein transport"/>
    <property type="evidence" value="ECO:0007669"/>
    <property type="project" value="InterPro"/>
</dbReference>
<dbReference type="PROSITE" id="PS50180">
    <property type="entry name" value="GAE"/>
    <property type="match status" value="1"/>
</dbReference>
<dbReference type="InterPro" id="IPR027422">
    <property type="entry name" value="GGA1-3"/>
</dbReference>
<dbReference type="InterPro" id="IPR013041">
    <property type="entry name" value="Clathrin_app_Ig-like_sf"/>
</dbReference>
<dbReference type="PANTHER" id="PTHR45905">
    <property type="entry name" value="GOLGI-LOCALIZED, GAMMA-ADAPTIN EAR CONTAINING, ARF BINDING PROTEIN"/>
    <property type="match status" value="1"/>
</dbReference>
<keyword evidence="4" id="KW-0653">Protein transport</keyword>
<dbReference type="Pfam" id="PF02883">
    <property type="entry name" value="Alpha_adaptinC2"/>
    <property type="match status" value="1"/>
</dbReference>
<dbReference type="OrthoDB" id="447025at2759"/>
<keyword evidence="9" id="KW-1185">Reference proteome</keyword>
<dbReference type="InterPro" id="IPR008153">
    <property type="entry name" value="GAE_dom"/>
</dbReference>
<feature type="region of interest" description="Disordered" evidence="6">
    <location>
        <begin position="134"/>
        <end position="168"/>
    </location>
</feature>
<name>A0A2J7Q6G0_9NEOP</name>
<protein>
    <recommendedName>
        <fullName evidence="7">GAE domain-containing protein</fullName>
    </recommendedName>
</protein>
<dbReference type="EMBL" id="NEVH01017495">
    <property type="protein sequence ID" value="PNF24162.1"/>
    <property type="molecule type" value="Genomic_DNA"/>
</dbReference>
<dbReference type="GO" id="GO:0006893">
    <property type="term" value="P:Golgi to plasma membrane transport"/>
    <property type="evidence" value="ECO:0007669"/>
    <property type="project" value="TreeGrafter"/>
</dbReference>
<comment type="subcellular location">
    <subcellularLocation>
        <location evidence="1">Endosome membrane</location>
        <topology evidence="1">Peripheral membrane protein</topology>
    </subcellularLocation>
    <subcellularLocation>
        <location evidence="2">Golgi apparatus</location>
    </subcellularLocation>
</comment>
<accession>A0A2J7Q6G0</accession>
<dbReference type="SMART" id="SM00809">
    <property type="entry name" value="Alpha_adaptinC2"/>
    <property type="match status" value="1"/>
</dbReference>
<dbReference type="GO" id="GO:0031267">
    <property type="term" value="F:small GTPase binding"/>
    <property type="evidence" value="ECO:0007669"/>
    <property type="project" value="InterPro"/>
</dbReference>
<feature type="compositionally biased region" description="Polar residues" evidence="6">
    <location>
        <begin position="74"/>
        <end position="92"/>
    </location>
</feature>
<evidence type="ECO:0000256" key="2">
    <source>
        <dbReference type="ARBA" id="ARBA00004555"/>
    </source>
</evidence>
<dbReference type="STRING" id="105785.A0A2J7Q6G0"/>
<gene>
    <name evidence="8" type="ORF">B7P43_G17364</name>
</gene>
<dbReference type="SUPFAM" id="SSF49348">
    <property type="entry name" value="Clathrin adaptor appendage domain"/>
    <property type="match status" value="1"/>
</dbReference>
<evidence type="ECO:0000259" key="7">
    <source>
        <dbReference type="PROSITE" id="PS50180"/>
    </source>
</evidence>
<dbReference type="GO" id="GO:0005802">
    <property type="term" value="C:trans-Golgi network"/>
    <property type="evidence" value="ECO:0007669"/>
    <property type="project" value="InterPro"/>
</dbReference>
<dbReference type="GO" id="GO:0034394">
    <property type="term" value="P:protein localization to cell surface"/>
    <property type="evidence" value="ECO:0007669"/>
    <property type="project" value="TreeGrafter"/>
</dbReference>
<feature type="domain" description="GAE" evidence="7">
    <location>
        <begin position="191"/>
        <end position="310"/>
    </location>
</feature>